<keyword evidence="3" id="KW-0342">GTP-binding</keyword>
<evidence type="ECO:0000256" key="2">
    <source>
        <dbReference type="ARBA" id="ARBA00022741"/>
    </source>
</evidence>
<dbReference type="SMART" id="SM00865">
    <property type="entry name" value="Tubulin_C"/>
    <property type="match status" value="1"/>
</dbReference>
<comment type="caution">
    <text evidence="7">The sequence shown here is derived from an EMBL/GenBank/DDBJ whole genome shotgun (WGS) entry which is preliminary data.</text>
</comment>
<feature type="domain" description="Tubulin/FtsZ 2-layer sandwich" evidence="6">
    <location>
        <begin position="144"/>
        <end position="245"/>
    </location>
</feature>
<feature type="compositionally biased region" description="Basic residues" evidence="4">
    <location>
        <begin position="269"/>
        <end position="279"/>
    </location>
</feature>
<dbReference type="GO" id="GO:0005737">
    <property type="term" value="C:cytoplasm"/>
    <property type="evidence" value="ECO:0007669"/>
    <property type="project" value="TreeGrafter"/>
</dbReference>
<dbReference type="PANTHER" id="PTHR30314">
    <property type="entry name" value="CELL DIVISION PROTEIN FTSZ-RELATED"/>
    <property type="match status" value="1"/>
</dbReference>
<keyword evidence="7" id="KW-0132">Cell division</keyword>
<dbReference type="Pfam" id="PF12327">
    <property type="entry name" value="FtsZ_C"/>
    <property type="match status" value="1"/>
</dbReference>
<evidence type="ECO:0000256" key="3">
    <source>
        <dbReference type="ARBA" id="ARBA00023134"/>
    </source>
</evidence>
<accession>T0XU01</accession>
<dbReference type="GO" id="GO:0032153">
    <property type="term" value="C:cell division site"/>
    <property type="evidence" value="ECO:0007669"/>
    <property type="project" value="TreeGrafter"/>
</dbReference>
<dbReference type="SUPFAM" id="SSF52490">
    <property type="entry name" value="Tubulin nucleotide-binding domain-like"/>
    <property type="match status" value="1"/>
</dbReference>
<dbReference type="Gene3D" id="3.40.50.1440">
    <property type="entry name" value="Tubulin/FtsZ, GTPase domain"/>
    <property type="match status" value="1"/>
</dbReference>
<sequence>RRATKGLGAGARPEIGEEAARENEEELRAFLNGAHIVFITAGMGGGTGTGSAHLVARLAKEAGALTMGVVTLPFAGEGAARMEQARDGLERLRRVCDTTIVIQNDKLLELVPRMPLDAAFKLADACLMTAIKGITEIVTRPGLVNLDYADILTVMKDGGVALIGLGESESATDRVSEAVTEALTSPLLGSVELNDATGALVRVVGGSHHDRGRGGEGRGPGRIEDLQAGPDHLGLLDRELPRDGEYHQGAPHHHRGPRDQPARPEGRLRLWRVRGSHRPRPLDRRRDEPATSGSK</sequence>
<protein>
    <submittedName>
        <fullName evidence="7">Cell division protein FtsZ</fullName>
    </submittedName>
</protein>
<proteinExistence type="inferred from homology"/>
<dbReference type="InterPro" id="IPR045061">
    <property type="entry name" value="FtsZ/CetZ"/>
</dbReference>
<dbReference type="CDD" id="cd02201">
    <property type="entry name" value="FtsZ_type1"/>
    <property type="match status" value="1"/>
</dbReference>
<keyword evidence="7" id="KW-0131">Cell cycle</keyword>
<dbReference type="SMART" id="SM00864">
    <property type="entry name" value="Tubulin"/>
    <property type="match status" value="1"/>
</dbReference>
<feature type="compositionally biased region" description="Basic and acidic residues" evidence="4">
    <location>
        <begin position="207"/>
        <end position="225"/>
    </location>
</feature>
<gene>
    <name evidence="7" type="ORF">B2A_15713</name>
</gene>
<comment type="similarity">
    <text evidence="1">Belongs to the FtsZ family.</text>
</comment>
<dbReference type="Pfam" id="PF00091">
    <property type="entry name" value="Tubulin"/>
    <property type="match status" value="1"/>
</dbReference>
<dbReference type="InterPro" id="IPR000158">
    <property type="entry name" value="Cell_div_FtsZ"/>
</dbReference>
<reference evidence="7" key="1">
    <citation type="submission" date="2013-08" db="EMBL/GenBank/DDBJ databases">
        <authorList>
            <person name="Mendez C."/>
            <person name="Richter M."/>
            <person name="Ferrer M."/>
            <person name="Sanchez J."/>
        </authorList>
    </citation>
    <scope>NUCLEOTIDE SEQUENCE</scope>
</reference>
<evidence type="ECO:0000256" key="4">
    <source>
        <dbReference type="SAM" id="MobiDB-lite"/>
    </source>
</evidence>
<keyword evidence="2" id="KW-0547">Nucleotide-binding</keyword>
<evidence type="ECO:0000259" key="5">
    <source>
        <dbReference type="SMART" id="SM00864"/>
    </source>
</evidence>
<organism evidence="7">
    <name type="scientific">mine drainage metagenome</name>
    <dbReference type="NCBI Taxonomy" id="410659"/>
    <lineage>
        <taxon>unclassified sequences</taxon>
        <taxon>metagenomes</taxon>
        <taxon>ecological metagenomes</taxon>
    </lineage>
</organism>
<feature type="compositionally biased region" description="Basic and acidic residues" evidence="4">
    <location>
        <begin position="257"/>
        <end position="268"/>
    </location>
</feature>
<feature type="compositionally biased region" description="Basic and acidic residues" evidence="4">
    <location>
        <begin position="234"/>
        <end position="246"/>
    </location>
</feature>
<dbReference type="PRINTS" id="PR00423">
    <property type="entry name" value="CELLDVISFTSZ"/>
</dbReference>
<evidence type="ECO:0000259" key="6">
    <source>
        <dbReference type="SMART" id="SM00865"/>
    </source>
</evidence>
<evidence type="ECO:0000313" key="7">
    <source>
        <dbReference type="EMBL" id="EQD26276.1"/>
    </source>
</evidence>
<dbReference type="InterPro" id="IPR003008">
    <property type="entry name" value="Tubulin_FtsZ_GTPase"/>
</dbReference>
<dbReference type="EMBL" id="AUZZ01011419">
    <property type="protein sequence ID" value="EQD26276.1"/>
    <property type="molecule type" value="Genomic_DNA"/>
</dbReference>
<feature type="region of interest" description="Disordered" evidence="4">
    <location>
        <begin position="205"/>
        <end position="295"/>
    </location>
</feature>
<dbReference type="AlphaFoldDB" id="T0XU01"/>
<dbReference type="GO" id="GO:0051301">
    <property type="term" value="P:cell division"/>
    <property type="evidence" value="ECO:0007669"/>
    <property type="project" value="UniProtKB-KW"/>
</dbReference>
<dbReference type="InterPro" id="IPR024757">
    <property type="entry name" value="FtsZ_C"/>
</dbReference>
<dbReference type="PANTHER" id="PTHR30314:SF3">
    <property type="entry name" value="MITOCHONDRIAL DIVISION PROTEIN FSZA"/>
    <property type="match status" value="1"/>
</dbReference>
<dbReference type="SUPFAM" id="SSF55307">
    <property type="entry name" value="Tubulin C-terminal domain-like"/>
    <property type="match status" value="1"/>
</dbReference>
<dbReference type="GO" id="GO:0005525">
    <property type="term" value="F:GTP binding"/>
    <property type="evidence" value="ECO:0007669"/>
    <property type="project" value="UniProtKB-KW"/>
</dbReference>
<reference evidence="7" key="2">
    <citation type="journal article" date="2014" name="ISME J.">
        <title>Microbial stratification in low pH oxic and suboxic macroscopic growths along an acid mine drainage.</title>
        <authorList>
            <person name="Mendez-Garcia C."/>
            <person name="Mesa V."/>
            <person name="Sprenger R.R."/>
            <person name="Richter M."/>
            <person name="Diez M.S."/>
            <person name="Solano J."/>
            <person name="Bargiela R."/>
            <person name="Golyshina O.V."/>
            <person name="Manteca A."/>
            <person name="Ramos J.L."/>
            <person name="Gallego J.R."/>
            <person name="Llorente I."/>
            <person name="Martins Dos Santos V.A."/>
            <person name="Jensen O.N."/>
            <person name="Pelaez A.I."/>
            <person name="Sanchez J."/>
            <person name="Ferrer M."/>
        </authorList>
    </citation>
    <scope>NUCLEOTIDE SEQUENCE</scope>
</reference>
<dbReference type="GO" id="GO:0003924">
    <property type="term" value="F:GTPase activity"/>
    <property type="evidence" value="ECO:0007669"/>
    <property type="project" value="InterPro"/>
</dbReference>
<dbReference type="InterPro" id="IPR018316">
    <property type="entry name" value="Tubulin/FtsZ_2-layer-sand-dom"/>
</dbReference>
<evidence type="ECO:0000256" key="1">
    <source>
        <dbReference type="ARBA" id="ARBA00009690"/>
    </source>
</evidence>
<name>T0XU01_9ZZZZ</name>
<feature type="domain" description="Tubulin/FtsZ GTPase" evidence="5">
    <location>
        <begin position="1"/>
        <end position="142"/>
    </location>
</feature>
<dbReference type="InterPro" id="IPR036525">
    <property type="entry name" value="Tubulin/FtsZ_GTPase_sf"/>
</dbReference>
<feature type="compositionally biased region" description="Basic and acidic residues" evidence="4">
    <location>
        <begin position="280"/>
        <end position="289"/>
    </location>
</feature>
<feature type="non-terminal residue" evidence="7">
    <location>
        <position position="1"/>
    </location>
</feature>
<dbReference type="InterPro" id="IPR008280">
    <property type="entry name" value="Tub_FtsZ_C"/>
</dbReference>